<comment type="caution">
    <text evidence="3">The sequence shown here is derived from an EMBL/GenBank/DDBJ whole genome shotgun (WGS) entry which is preliminary data.</text>
</comment>
<keyword evidence="4" id="KW-1185">Reference proteome</keyword>
<name>A0AAD5YLY7_9AGAR</name>
<gene>
    <name evidence="3" type="ORF">NP233_g10661</name>
</gene>
<dbReference type="Proteomes" id="UP001213000">
    <property type="component" value="Unassembled WGS sequence"/>
</dbReference>
<proteinExistence type="predicted"/>
<feature type="transmembrane region" description="Helical" evidence="1">
    <location>
        <begin position="227"/>
        <end position="249"/>
    </location>
</feature>
<dbReference type="PANTHER" id="PTHR40465:SF1">
    <property type="entry name" value="DUF6534 DOMAIN-CONTAINING PROTEIN"/>
    <property type="match status" value="1"/>
</dbReference>
<dbReference type="EMBL" id="JANIEX010001123">
    <property type="protein sequence ID" value="KAJ3560709.1"/>
    <property type="molecule type" value="Genomic_DNA"/>
</dbReference>
<feature type="transmembrane region" description="Helical" evidence="1">
    <location>
        <begin position="80"/>
        <end position="104"/>
    </location>
</feature>
<keyword evidence="1" id="KW-1133">Transmembrane helix</keyword>
<protein>
    <recommendedName>
        <fullName evidence="2">DUF6534 domain-containing protein</fullName>
    </recommendedName>
</protein>
<evidence type="ECO:0000313" key="3">
    <source>
        <dbReference type="EMBL" id="KAJ3560709.1"/>
    </source>
</evidence>
<dbReference type="InterPro" id="IPR045339">
    <property type="entry name" value="DUF6534"/>
</dbReference>
<feature type="transmembrane region" description="Helical" evidence="1">
    <location>
        <begin position="151"/>
        <end position="175"/>
    </location>
</feature>
<feature type="transmembrane region" description="Helical" evidence="1">
    <location>
        <begin position="255"/>
        <end position="276"/>
    </location>
</feature>
<sequence>MDSTSFTRSRTAEADPPYTYIPCSRELFLLPATHALTLLRHLNDVWRILNRSSICNIGVLTVQVYAYYQDFPEDSRAIKILVAVLWIIDLIDLILISYPIYYYLVTSWGNVEGLARQVVPLSITFYPIAFSILFSQLFLLYRIWIFSQRNLWVVGPVFLCSLAAFSLIAVLGALAPTRPRYVQGMVAMVVVVALTDLLIAVLLCYFIRKRSEGTRNMRVTSTLVNQVIMYTVATGAFTSALIIACLIAFFFSSTFIAICLHFLSGRSYANAVLVNLNARRKFRETLDSMEPSFAKSAEIGNSSSVIQRMPRLGNLSVLERTSGAPTSVSRSVITENKHFVEPYLQAPLTITHRRRPRRHSIS</sequence>
<organism evidence="3 4">
    <name type="scientific">Leucocoprinus birnbaumii</name>
    <dbReference type="NCBI Taxonomy" id="56174"/>
    <lineage>
        <taxon>Eukaryota</taxon>
        <taxon>Fungi</taxon>
        <taxon>Dikarya</taxon>
        <taxon>Basidiomycota</taxon>
        <taxon>Agaricomycotina</taxon>
        <taxon>Agaricomycetes</taxon>
        <taxon>Agaricomycetidae</taxon>
        <taxon>Agaricales</taxon>
        <taxon>Agaricineae</taxon>
        <taxon>Agaricaceae</taxon>
        <taxon>Leucocoprinus</taxon>
    </lineage>
</organism>
<feature type="domain" description="DUF6534" evidence="2">
    <location>
        <begin position="193"/>
        <end position="280"/>
    </location>
</feature>
<dbReference type="AlphaFoldDB" id="A0AAD5YLY7"/>
<dbReference type="Pfam" id="PF20152">
    <property type="entry name" value="DUF6534"/>
    <property type="match status" value="1"/>
</dbReference>
<evidence type="ECO:0000259" key="2">
    <source>
        <dbReference type="Pfam" id="PF20152"/>
    </source>
</evidence>
<dbReference type="PANTHER" id="PTHR40465">
    <property type="entry name" value="CHROMOSOME 1, WHOLE GENOME SHOTGUN SEQUENCE"/>
    <property type="match status" value="1"/>
</dbReference>
<accession>A0AAD5YLY7</accession>
<keyword evidence="1" id="KW-0812">Transmembrane</keyword>
<feature type="transmembrane region" description="Helical" evidence="1">
    <location>
        <begin position="181"/>
        <end position="206"/>
    </location>
</feature>
<feature type="transmembrane region" description="Helical" evidence="1">
    <location>
        <begin position="124"/>
        <end position="144"/>
    </location>
</feature>
<evidence type="ECO:0000256" key="1">
    <source>
        <dbReference type="SAM" id="Phobius"/>
    </source>
</evidence>
<evidence type="ECO:0000313" key="4">
    <source>
        <dbReference type="Proteomes" id="UP001213000"/>
    </source>
</evidence>
<reference evidence="3" key="1">
    <citation type="submission" date="2022-07" db="EMBL/GenBank/DDBJ databases">
        <title>Genome Sequence of Leucocoprinus birnbaumii.</title>
        <authorList>
            <person name="Buettner E."/>
        </authorList>
    </citation>
    <scope>NUCLEOTIDE SEQUENCE</scope>
    <source>
        <strain evidence="3">VT141</strain>
    </source>
</reference>
<keyword evidence="1" id="KW-0472">Membrane</keyword>